<dbReference type="OMA" id="QMTPPGV"/>
<dbReference type="GO" id="GO:0006629">
    <property type="term" value="P:lipid metabolic process"/>
    <property type="evidence" value="ECO:0000318"/>
    <property type="project" value="GO_Central"/>
</dbReference>
<dbReference type="Pfam" id="PF02450">
    <property type="entry name" value="LCAT"/>
    <property type="match status" value="2"/>
</dbReference>
<evidence type="ECO:0000313" key="1">
    <source>
        <dbReference type="EMBL" id="EFJ32551.1"/>
    </source>
</evidence>
<dbReference type="KEGG" id="smo:SELMODRAFT_85956"/>
<dbReference type="eggNOG" id="KOG2369">
    <property type="taxonomic scope" value="Eukaryota"/>
</dbReference>
<gene>
    <name evidence="1" type="ORF">SELMODRAFT_85956</name>
</gene>
<protein>
    <submittedName>
        <fullName evidence="1">Uncharacterized protein</fullName>
    </submittedName>
</protein>
<dbReference type="HOGENOM" id="CLU_037070_2_1_1"/>
<dbReference type="InterPro" id="IPR029058">
    <property type="entry name" value="AB_hydrolase_fold"/>
</dbReference>
<dbReference type="AlphaFoldDB" id="D8R5V8"/>
<dbReference type="SUPFAM" id="SSF53474">
    <property type="entry name" value="alpha/beta-Hydrolases"/>
    <property type="match status" value="1"/>
</dbReference>
<dbReference type="Proteomes" id="UP000001514">
    <property type="component" value="Unassembled WGS sequence"/>
</dbReference>
<dbReference type="EMBL" id="GL377572">
    <property type="protein sequence ID" value="EFJ32551.1"/>
    <property type="molecule type" value="Genomic_DNA"/>
</dbReference>
<reference evidence="1 2" key="1">
    <citation type="journal article" date="2011" name="Science">
        <title>The Selaginella genome identifies genetic changes associated with the evolution of vascular plants.</title>
        <authorList>
            <person name="Banks J.A."/>
            <person name="Nishiyama T."/>
            <person name="Hasebe M."/>
            <person name="Bowman J.L."/>
            <person name="Gribskov M."/>
            <person name="dePamphilis C."/>
            <person name="Albert V.A."/>
            <person name="Aono N."/>
            <person name="Aoyama T."/>
            <person name="Ambrose B.A."/>
            <person name="Ashton N.W."/>
            <person name="Axtell M.J."/>
            <person name="Barker E."/>
            <person name="Barker M.S."/>
            <person name="Bennetzen J.L."/>
            <person name="Bonawitz N.D."/>
            <person name="Chapple C."/>
            <person name="Cheng C."/>
            <person name="Correa L.G."/>
            <person name="Dacre M."/>
            <person name="DeBarry J."/>
            <person name="Dreyer I."/>
            <person name="Elias M."/>
            <person name="Engstrom E.M."/>
            <person name="Estelle M."/>
            <person name="Feng L."/>
            <person name="Finet C."/>
            <person name="Floyd S.K."/>
            <person name="Frommer W.B."/>
            <person name="Fujita T."/>
            <person name="Gramzow L."/>
            <person name="Gutensohn M."/>
            <person name="Harholt J."/>
            <person name="Hattori M."/>
            <person name="Heyl A."/>
            <person name="Hirai T."/>
            <person name="Hiwatashi Y."/>
            <person name="Ishikawa M."/>
            <person name="Iwata M."/>
            <person name="Karol K.G."/>
            <person name="Koehler B."/>
            <person name="Kolukisaoglu U."/>
            <person name="Kubo M."/>
            <person name="Kurata T."/>
            <person name="Lalonde S."/>
            <person name="Li K."/>
            <person name="Li Y."/>
            <person name="Litt A."/>
            <person name="Lyons E."/>
            <person name="Manning G."/>
            <person name="Maruyama T."/>
            <person name="Michael T.P."/>
            <person name="Mikami K."/>
            <person name="Miyazaki S."/>
            <person name="Morinaga S."/>
            <person name="Murata T."/>
            <person name="Mueller-Roeber B."/>
            <person name="Nelson D.R."/>
            <person name="Obara M."/>
            <person name="Oguri Y."/>
            <person name="Olmstead R.G."/>
            <person name="Onodera N."/>
            <person name="Petersen B.L."/>
            <person name="Pils B."/>
            <person name="Prigge M."/>
            <person name="Rensing S.A."/>
            <person name="Riano-Pachon D.M."/>
            <person name="Roberts A.W."/>
            <person name="Sato Y."/>
            <person name="Scheller H.V."/>
            <person name="Schulz B."/>
            <person name="Schulz C."/>
            <person name="Shakirov E.V."/>
            <person name="Shibagaki N."/>
            <person name="Shinohara N."/>
            <person name="Shippen D.E."/>
            <person name="Soerensen I."/>
            <person name="Sotooka R."/>
            <person name="Sugimoto N."/>
            <person name="Sugita M."/>
            <person name="Sumikawa N."/>
            <person name="Tanurdzic M."/>
            <person name="Theissen G."/>
            <person name="Ulvskov P."/>
            <person name="Wakazuki S."/>
            <person name="Weng J.K."/>
            <person name="Willats W.W."/>
            <person name="Wipf D."/>
            <person name="Wolf P.G."/>
            <person name="Yang L."/>
            <person name="Zimmer A.D."/>
            <person name="Zhu Q."/>
            <person name="Mitros T."/>
            <person name="Hellsten U."/>
            <person name="Loque D."/>
            <person name="Otillar R."/>
            <person name="Salamov A."/>
            <person name="Schmutz J."/>
            <person name="Shapiro H."/>
            <person name="Lindquist E."/>
            <person name="Lucas S."/>
            <person name="Rokhsar D."/>
            <person name="Grigoriev I.V."/>
        </authorList>
    </citation>
    <scope>NUCLEOTIDE SEQUENCE [LARGE SCALE GENOMIC DNA]</scope>
</reference>
<dbReference type="Gramene" id="EFJ32551">
    <property type="protein sequence ID" value="EFJ32551"/>
    <property type="gene ID" value="SELMODRAFT_85956"/>
</dbReference>
<dbReference type="InParanoid" id="D8R5V8"/>
<dbReference type="GO" id="GO:0008374">
    <property type="term" value="F:O-acyltransferase activity"/>
    <property type="evidence" value="ECO:0007669"/>
    <property type="project" value="InterPro"/>
</dbReference>
<dbReference type="Gene3D" id="3.40.50.1820">
    <property type="entry name" value="alpha/beta hydrolase"/>
    <property type="match status" value="2"/>
</dbReference>
<name>D8R5V8_SELML</name>
<evidence type="ECO:0000313" key="2">
    <source>
        <dbReference type="Proteomes" id="UP000001514"/>
    </source>
</evidence>
<dbReference type="FunCoup" id="D8R5V8">
    <property type="interactions" value="1101"/>
</dbReference>
<organism evidence="2">
    <name type="scientific">Selaginella moellendorffii</name>
    <name type="common">Spikemoss</name>
    <dbReference type="NCBI Taxonomy" id="88036"/>
    <lineage>
        <taxon>Eukaryota</taxon>
        <taxon>Viridiplantae</taxon>
        <taxon>Streptophyta</taxon>
        <taxon>Embryophyta</taxon>
        <taxon>Tracheophyta</taxon>
        <taxon>Lycopodiopsida</taxon>
        <taxon>Selaginellales</taxon>
        <taxon>Selaginellaceae</taxon>
        <taxon>Selaginella</taxon>
    </lineage>
</organism>
<dbReference type="PANTHER" id="PTHR11440">
    <property type="entry name" value="LECITHIN-CHOLESTEROL ACYLTRANSFERASE-RELATED"/>
    <property type="match status" value="1"/>
</dbReference>
<proteinExistence type="predicted"/>
<sequence>MALSFQIAASAATTPPSSSLSSSRKPRLSPVILVPGAGGNQLEVKLGGDYHGSRFVCRTFGFSHWFRLWLNVLGIIPPFTPCFAERIRLEYNGGSKKFHNPPGITTRVPGFGSTETMEYLDPTFKFLSGYMNSLVAALKAKGYESQKTLFGAPYDFRYAPGPNAAEVALQFLQDLKNLVEKASRSNKNTPVTLISHSLGGLWVLHFLNLQSSTWKKRFIHRFIAVSAPWGGSVQEMRVFASGYTEGANFLDPLVLRDEQRSSESNLWLLPSPKVFGNKTLVVGSSRNYTATDLEDFFHDIGYSRGYEHYKTRVPGLLEELAAPGVPVSLVFGVGVDTPETLVYEKQGFDYQPKMEYGDGDGTINLCSLRWVVDSWKKVGDQQVKVVELQGKTHTTVLKDEDAVEEIVKQLGDVEGQNLSS</sequence>
<accession>D8R5V8</accession>
<keyword evidence="2" id="KW-1185">Reference proteome</keyword>
<dbReference type="STRING" id="88036.D8R5V8"/>
<dbReference type="InterPro" id="IPR003386">
    <property type="entry name" value="LACT/PDAT_acylTrfase"/>
</dbReference>
<dbReference type="OrthoDB" id="190846at2759"/>